<evidence type="ECO:0000313" key="1">
    <source>
        <dbReference type="EMBL" id="KAE8056320.1"/>
    </source>
</evidence>
<sequence>MASTPNEKLVSFSENYDLEESEYIEDYEAEKSTSWSCCCFRRICFRWRPNNDGTRGRDLLRQRQQGGENEENWLVNKMTRKVKPKWKEFSGCFGMPGRKKKKRMQF</sequence>
<protein>
    <submittedName>
        <fullName evidence="1">Uncharacterized protein</fullName>
    </submittedName>
</protein>
<dbReference type="EMBL" id="CM017325">
    <property type="protein sequence ID" value="KAE8056320.1"/>
    <property type="molecule type" value="Genomic_DNA"/>
</dbReference>
<proteinExistence type="predicted"/>
<name>A0A5N6R5N3_9ROSI</name>
<organism evidence="1 2">
    <name type="scientific">Carpinus fangiana</name>
    <dbReference type="NCBI Taxonomy" id="176857"/>
    <lineage>
        <taxon>Eukaryota</taxon>
        <taxon>Viridiplantae</taxon>
        <taxon>Streptophyta</taxon>
        <taxon>Embryophyta</taxon>
        <taxon>Tracheophyta</taxon>
        <taxon>Spermatophyta</taxon>
        <taxon>Magnoliopsida</taxon>
        <taxon>eudicotyledons</taxon>
        <taxon>Gunneridae</taxon>
        <taxon>Pentapetalae</taxon>
        <taxon>rosids</taxon>
        <taxon>fabids</taxon>
        <taxon>Fagales</taxon>
        <taxon>Betulaceae</taxon>
        <taxon>Carpinus</taxon>
    </lineage>
</organism>
<dbReference type="AlphaFoldDB" id="A0A5N6R5N3"/>
<keyword evidence="2" id="KW-1185">Reference proteome</keyword>
<reference evidence="1 2" key="1">
    <citation type="submission" date="2019-06" db="EMBL/GenBank/DDBJ databases">
        <title>A chromosomal-level reference genome of Carpinus fangiana (Coryloideae, Betulaceae).</title>
        <authorList>
            <person name="Yang X."/>
            <person name="Wang Z."/>
            <person name="Zhang L."/>
            <person name="Hao G."/>
            <person name="Liu J."/>
            <person name="Yang Y."/>
        </authorList>
    </citation>
    <scope>NUCLEOTIDE SEQUENCE [LARGE SCALE GENOMIC DNA]</scope>
    <source>
        <strain evidence="1">Cfa_2016G</strain>
        <tissue evidence="1">Leaf</tissue>
    </source>
</reference>
<gene>
    <name evidence="1" type="ORF">FH972_013103</name>
</gene>
<dbReference type="Proteomes" id="UP000327013">
    <property type="component" value="Chromosome 5"/>
</dbReference>
<dbReference type="OrthoDB" id="1934748at2759"/>
<evidence type="ECO:0000313" key="2">
    <source>
        <dbReference type="Proteomes" id="UP000327013"/>
    </source>
</evidence>
<accession>A0A5N6R5N3</accession>